<reference evidence="1 2" key="1">
    <citation type="submission" date="2020-07" db="EMBL/GenBank/DDBJ databases">
        <title>Complete genome and description of Chryseobacterium manosquense strain Marseille-Q2069 sp. nov.</title>
        <authorList>
            <person name="Boxberger M."/>
        </authorList>
    </citation>
    <scope>NUCLEOTIDE SEQUENCE [LARGE SCALE GENOMIC DNA]</scope>
    <source>
        <strain evidence="1 2">Marseille-Q2069</strain>
    </source>
</reference>
<evidence type="ECO:0000313" key="2">
    <source>
        <dbReference type="Proteomes" id="UP000516438"/>
    </source>
</evidence>
<dbReference type="AlphaFoldDB" id="A0A7H1DXS1"/>
<dbReference type="Proteomes" id="UP000516438">
    <property type="component" value="Chromosome"/>
</dbReference>
<dbReference type="KEGG" id="cmaq:H0S70_01970"/>
<accession>A0A7H1DXS1</accession>
<dbReference type="SUPFAM" id="SSF51197">
    <property type="entry name" value="Clavaminate synthase-like"/>
    <property type="match status" value="1"/>
</dbReference>
<evidence type="ECO:0008006" key="3">
    <source>
        <dbReference type="Google" id="ProtNLM"/>
    </source>
</evidence>
<protein>
    <recommendedName>
        <fullName evidence="3">JmjC domain-containing protein</fullName>
    </recommendedName>
</protein>
<dbReference type="EMBL" id="CP060203">
    <property type="protein sequence ID" value="QNS41779.1"/>
    <property type="molecule type" value="Genomic_DNA"/>
</dbReference>
<organism evidence="1 2">
    <name type="scientific">Chryseobacterium manosquense</name>
    <dbReference type="NCBI Taxonomy" id="2754694"/>
    <lineage>
        <taxon>Bacteria</taxon>
        <taxon>Pseudomonadati</taxon>
        <taxon>Bacteroidota</taxon>
        <taxon>Flavobacteriia</taxon>
        <taxon>Flavobacteriales</taxon>
        <taxon>Weeksellaceae</taxon>
        <taxon>Chryseobacterium group</taxon>
        <taxon>Chryseobacterium</taxon>
    </lineage>
</organism>
<name>A0A7H1DXS1_9FLAO</name>
<sequence>MKTNSSAFDTKWWDEFLVKNKNFTEPCIMEDCLDKSFIDLLNNGIVEMLQERYGVQHVDRGFRVYVDGIEQNSEFCKNLSLNPPKENENLTKYFQKIFDKKFGMIINSGEKYSNIFADNLLRKLKPLVDKIGLPTSGLELTIFIGDYGWTPLGIHQDHKGENVLHFHLGPGEKTMYTWDEGKYHELTKTKHNNKDVEPLLEYANEFPFGAGDLFYMPWNKFHIGFSDQFSIGITLWFNNPTKSGFTNNIIKSFINQYVEENQNILTPQINYIKNDNSFNELIDNIKINDSLKEKNVTDFFKHIYEEYKYSILSNGGWQSVPLNREIRDKYIVDDYEFIDNKKIKSKEGYEILYKTDNDFLDIFVRGSKVEMSYFPEIINLINKINSHETLSVNDLLDKNNEDFPKEAGLYFLSLLYNKRGIEIV</sequence>
<proteinExistence type="predicted"/>
<keyword evidence="2" id="KW-1185">Reference proteome</keyword>
<dbReference type="Gene3D" id="2.60.120.650">
    <property type="entry name" value="Cupin"/>
    <property type="match status" value="1"/>
</dbReference>
<dbReference type="RefSeq" id="WP_188321518.1">
    <property type="nucleotide sequence ID" value="NZ_CP060203.1"/>
</dbReference>
<gene>
    <name evidence="1" type="ORF">H0S70_01970</name>
</gene>
<evidence type="ECO:0000313" key="1">
    <source>
        <dbReference type="EMBL" id="QNS41779.1"/>
    </source>
</evidence>